<reference evidence="11 12" key="1">
    <citation type="journal article" date="2011" name="Science">
        <title>The Selaginella genome identifies genetic changes associated with the evolution of vascular plants.</title>
        <authorList>
            <person name="Banks J.A."/>
            <person name="Nishiyama T."/>
            <person name="Hasebe M."/>
            <person name="Bowman J.L."/>
            <person name="Gribskov M."/>
            <person name="dePamphilis C."/>
            <person name="Albert V.A."/>
            <person name="Aono N."/>
            <person name="Aoyama T."/>
            <person name="Ambrose B.A."/>
            <person name="Ashton N.W."/>
            <person name="Axtell M.J."/>
            <person name="Barker E."/>
            <person name="Barker M.S."/>
            <person name="Bennetzen J.L."/>
            <person name="Bonawitz N.D."/>
            <person name="Chapple C."/>
            <person name="Cheng C."/>
            <person name="Correa L.G."/>
            <person name="Dacre M."/>
            <person name="DeBarry J."/>
            <person name="Dreyer I."/>
            <person name="Elias M."/>
            <person name="Engstrom E.M."/>
            <person name="Estelle M."/>
            <person name="Feng L."/>
            <person name="Finet C."/>
            <person name="Floyd S.K."/>
            <person name="Frommer W.B."/>
            <person name="Fujita T."/>
            <person name="Gramzow L."/>
            <person name="Gutensohn M."/>
            <person name="Harholt J."/>
            <person name="Hattori M."/>
            <person name="Heyl A."/>
            <person name="Hirai T."/>
            <person name="Hiwatashi Y."/>
            <person name="Ishikawa M."/>
            <person name="Iwata M."/>
            <person name="Karol K.G."/>
            <person name="Koehler B."/>
            <person name="Kolukisaoglu U."/>
            <person name="Kubo M."/>
            <person name="Kurata T."/>
            <person name="Lalonde S."/>
            <person name="Li K."/>
            <person name="Li Y."/>
            <person name="Litt A."/>
            <person name="Lyons E."/>
            <person name="Manning G."/>
            <person name="Maruyama T."/>
            <person name="Michael T.P."/>
            <person name="Mikami K."/>
            <person name="Miyazaki S."/>
            <person name="Morinaga S."/>
            <person name="Murata T."/>
            <person name="Mueller-Roeber B."/>
            <person name="Nelson D.R."/>
            <person name="Obara M."/>
            <person name="Oguri Y."/>
            <person name="Olmstead R.G."/>
            <person name="Onodera N."/>
            <person name="Petersen B.L."/>
            <person name="Pils B."/>
            <person name="Prigge M."/>
            <person name="Rensing S.A."/>
            <person name="Riano-Pachon D.M."/>
            <person name="Roberts A.W."/>
            <person name="Sato Y."/>
            <person name="Scheller H.V."/>
            <person name="Schulz B."/>
            <person name="Schulz C."/>
            <person name="Shakirov E.V."/>
            <person name="Shibagaki N."/>
            <person name="Shinohara N."/>
            <person name="Shippen D.E."/>
            <person name="Soerensen I."/>
            <person name="Sotooka R."/>
            <person name="Sugimoto N."/>
            <person name="Sugita M."/>
            <person name="Sumikawa N."/>
            <person name="Tanurdzic M."/>
            <person name="Theissen G."/>
            <person name="Ulvskov P."/>
            <person name="Wakazuki S."/>
            <person name="Weng J.K."/>
            <person name="Willats W.W."/>
            <person name="Wipf D."/>
            <person name="Wolf P.G."/>
            <person name="Yang L."/>
            <person name="Zimmer A.D."/>
            <person name="Zhu Q."/>
            <person name="Mitros T."/>
            <person name="Hellsten U."/>
            <person name="Loque D."/>
            <person name="Otillar R."/>
            <person name="Salamov A."/>
            <person name="Schmutz J."/>
            <person name="Shapiro H."/>
            <person name="Lindquist E."/>
            <person name="Lucas S."/>
            <person name="Rokhsar D."/>
            <person name="Grigoriev I.V."/>
        </authorList>
    </citation>
    <scope>NUCLEOTIDE SEQUENCE [LARGE SCALE GENOMIC DNA]</scope>
</reference>
<sequence length="383" mass="41439">QVLTVQRTLLQAWSIIRDTYVDPTFNKQDWTSQLKDTILKLSTLDSSETAYEQVRDMLATLGDPYTRIVTPKEYENFRISNDGAVDGVGLLIATEQESGKLVVLATIEGGPAERAGVRPGDELVQIDDVALVGMNGEDAAIKLRGKAGTIVGVKLRRTLKLKRETISMSPVYTAVLPHTNSSGRKTSTGYIRLAQFSQNAAADMQKAIFKLEESNVDSYILDLRNNPGGLVRAGLDVAEMWLDGNETLVNTVDRRGVTLPINVARGHALTHDPLVVLVNEGSASASEILAGALHDNGRAILVGHKTFGKGKIQSVSQLWDGSALFVTVAKYLSPSLHQIDQVGIAPDVECSPLISPDDMSEAAGPEKFLERDACVLVAEHLIE</sequence>
<keyword evidence="12" id="KW-1185">Reference proteome</keyword>
<accession>D8S9U8</accession>
<dbReference type="EMBL" id="GL377608">
    <property type="protein sequence ID" value="EFJ19018.1"/>
    <property type="molecule type" value="Genomic_DNA"/>
</dbReference>
<dbReference type="InterPro" id="IPR004447">
    <property type="entry name" value="Peptidase_S41A"/>
</dbReference>
<dbReference type="KEGG" id="smo:SELMODRAFT_112098"/>
<dbReference type="FunFam" id="3.30.750.44:FF:000002">
    <property type="entry name" value="carboxyl-terminal-processing peptidase 2, chloroplastic"/>
    <property type="match status" value="1"/>
</dbReference>
<evidence type="ECO:0000256" key="4">
    <source>
        <dbReference type="ARBA" id="ARBA00022801"/>
    </source>
</evidence>
<dbReference type="Proteomes" id="UP000001514">
    <property type="component" value="Unassembled WGS sequence"/>
</dbReference>
<dbReference type="Pfam" id="PF17820">
    <property type="entry name" value="PDZ_6"/>
    <property type="match status" value="1"/>
</dbReference>
<dbReference type="CDD" id="cd07560">
    <property type="entry name" value="Peptidase_S41_CPP"/>
    <property type="match status" value="1"/>
</dbReference>
<comment type="similarity">
    <text evidence="2">Belongs to the peptidase S41A family.</text>
</comment>
<proteinExistence type="inferred from homology"/>
<dbReference type="InterPro" id="IPR001478">
    <property type="entry name" value="PDZ"/>
</dbReference>
<dbReference type="Gene3D" id="3.90.226.10">
    <property type="entry name" value="2-enoyl-CoA Hydratase, Chain A, domain 1"/>
    <property type="match status" value="1"/>
</dbReference>
<keyword evidence="6" id="KW-0793">Thylakoid</keyword>
<dbReference type="GO" id="GO:0004252">
    <property type="term" value="F:serine-type endopeptidase activity"/>
    <property type="evidence" value="ECO:0007669"/>
    <property type="project" value="UniProtKB-EC"/>
</dbReference>
<feature type="non-terminal residue" evidence="11">
    <location>
        <position position="1"/>
    </location>
</feature>
<dbReference type="PANTHER" id="PTHR32060">
    <property type="entry name" value="TAIL-SPECIFIC PROTEASE"/>
    <property type="match status" value="1"/>
</dbReference>
<dbReference type="Gramene" id="EFJ19018">
    <property type="protein sequence ID" value="EFJ19018"/>
    <property type="gene ID" value="SELMODRAFT_112098"/>
</dbReference>
<dbReference type="Gene3D" id="2.30.42.10">
    <property type="match status" value="1"/>
</dbReference>
<dbReference type="PANTHER" id="PTHR32060:SF22">
    <property type="entry name" value="CARBOXYL-TERMINAL-PROCESSING PEPTIDASE 3, CHLOROPLASTIC"/>
    <property type="match status" value="1"/>
</dbReference>
<dbReference type="GO" id="GO:0006508">
    <property type="term" value="P:proteolysis"/>
    <property type="evidence" value="ECO:0007669"/>
    <property type="project" value="UniProtKB-KW"/>
</dbReference>
<dbReference type="CDD" id="cd06782">
    <property type="entry name" value="cpPDZ_CPP-like"/>
    <property type="match status" value="1"/>
</dbReference>
<evidence type="ECO:0000256" key="7">
    <source>
        <dbReference type="ARBA" id="ARBA00051784"/>
    </source>
</evidence>
<keyword evidence="4" id="KW-0378">Hydrolase</keyword>
<dbReference type="InterPro" id="IPR005151">
    <property type="entry name" value="Tail-specific_protease"/>
</dbReference>
<dbReference type="STRING" id="88036.D8S9U8"/>
<comment type="function">
    <text evidence="8">Protease involved in the C-terminal processing of the chloroplastic D1 protein of photosystem II. This proteolytic processing is necessary to allow the light-driven assembly of the tetranuclear manganese cluster, which is responsible for photosynthetic water oxidation.</text>
</comment>
<dbReference type="OMA" id="IMKATTN"/>
<dbReference type="Gene3D" id="3.30.750.44">
    <property type="match status" value="1"/>
</dbReference>
<organism evidence="12">
    <name type="scientific">Selaginella moellendorffii</name>
    <name type="common">Spikemoss</name>
    <dbReference type="NCBI Taxonomy" id="88036"/>
    <lineage>
        <taxon>Eukaryota</taxon>
        <taxon>Viridiplantae</taxon>
        <taxon>Streptophyta</taxon>
        <taxon>Embryophyta</taxon>
        <taxon>Tracheophyta</taxon>
        <taxon>Lycopodiopsida</taxon>
        <taxon>Selaginellales</taxon>
        <taxon>Selaginellaceae</taxon>
        <taxon>Selaginella</taxon>
    </lineage>
</organism>
<evidence type="ECO:0000256" key="3">
    <source>
        <dbReference type="ARBA" id="ARBA00022670"/>
    </source>
</evidence>
<evidence type="ECO:0000256" key="8">
    <source>
        <dbReference type="ARBA" id="ARBA00060065"/>
    </source>
</evidence>
<dbReference type="PROSITE" id="PS50106">
    <property type="entry name" value="PDZ"/>
    <property type="match status" value="1"/>
</dbReference>
<dbReference type="HOGENOM" id="CLU_017295_0_0_1"/>
<dbReference type="eggNOG" id="ENOG502QQVV">
    <property type="taxonomic scope" value="Eukaryota"/>
</dbReference>
<keyword evidence="5" id="KW-0720">Serine protease</keyword>
<dbReference type="SUPFAM" id="SSF50156">
    <property type="entry name" value="PDZ domain-like"/>
    <property type="match status" value="1"/>
</dbReference>
<dbReference type="InParanoid" id="D8S9U8"/>
<evidence type="ECO:0000256" key="1">
    <source>
        <dbReference type="ARBA" id="ARBA00004456"/>
    </source>
</evidence>
<evidence type="ECO:0000313" key="12">
    <source>
        <dbReference type="Proteomes" id="UP000001514"/>
    </source>
</evidence>
<evidence type="ECO:0000256" key="6">
    <source>
        <dbReference type="ARBA" id="ARBA00023078"/>
    </source>
</evidence>
<dbReference type="EC" id="3.4.21.102" evidence="9"/>
<evidence type="ECO:0000256" key="2">
    <source>
        <dbReference type="ARBA" id="ARBA00009179"/>
    </source>
</evidence>
<dbReference type="FunFam" id="3.90.226.10:FF:000023">
    <property type="entry name" value="Carboxyl-terminal processing protease"/>
    <property type="match status" value="1"/>
</dbReference>
<dbReference type="SMART" id="SM00245">
    <property type="entry name" value="TSPc"/>
    <property type="match status" value="1"/>
</dbReference>
<evidence type="ECO:0000259" key="10">
    <source>
        <dbReference type="PROSITE" id="PS50106"/>
    </source>
</evidence>
<name>D8S9U8_SELML</name>
<dbReference type="SMART" id="SM00228">
    <property type="entry name" value="PDZ"/>
    <property type="match status" value="1"/>
</dbReference>
<dbReference type="GO" id="GO:0009543">
    <property type="term" value="C:chloroplast thylakoid lumen"/>
    <property type="evidence" value="ECO:0007669"/>
    <property type="project" value="UniProtKB-SubCell"/>
</dbReference>
<comment type="subcellular location">
    <subcellularLocation>
        <location evidence="1">Plastid</location>
        <location evidence="1">Chloroplast thylakoid lumen</location>
    </subcellularLocation>
</comment>
<dbReference type="InterPro" id="IPR029045">
    <property type="entry name" value="ClpP/crotonase-like_dom_sf"/>
</dbReference>
<feature type="domain" description="PDZ" evidence="10">
    <location>
        <begin position="80"/>
        <end position="158"/>
    </location>
</feature>
<dbReference type="Pfam" id="PF03572">
    <property type="entry name" value="Peptidase_S41"/>
    <property type="match status" value="1"/>
</dbReference>
<comment type="catalytic activity">
    <reaction evidence="7">
        <text>The enzyme shows specific recognition of a C-terminal tripeptide, Xaa-Yaa-Zaa, in which Xaa is preferably Ala or Leu, Yaa is preferably Ala or Tyr, and Zaa is preferably Ala, but then cleaves at a variable distance from the C-terminus. A typical cleavage is -Ala-Ala-|-Arg-Ala-Ala-Lys-Glu-Asn-Tyr-Ala-Leu-Ala-Ala.</text>
        <dbReference type="EC" id="3.4.21.102"/>
    </reaction>
</comment>
<dbReference type="SUPFAM" id="SSF52096">
    <property type="entry name" value="ClpP/crotonase"/>
    <property type="match status" value="1"/>
</dbReference>
<protein>
    <recommendedName>
        <fullName evidence="9">C-terminal processing peptidase</fullName>
        <ecNumber evidence="9">3.4.21.102</ecNumber>
    </recommendedName>
</protein>
<dbReference type="NCBIfam" id="TIGR00225">
    <property type="entry name" value="prc"/>
    <property type="match status" value="1"/>
</dbReference>
<evidence type="ECO:0000256" key="5">
    <source>
        <dbReference type="ARBA" id="ARBA00022825"/>
    </source>
</evidence>
<evidence type="ECO:0000256" key="9">
    <source>
        <dbReference type="ARBA" id="ARBA00066637"/>
    </source>
</evidence>
<dbReference type="InterPro" id="IPR041489">
    <property type="entry name" value="PDZ_6"/>
</dbReference>
<evidence type="ECO:0000313" key="11">
    <source>
        <dbReference type="EMBL" id="EFJ19018.1"/>
    </source>
</evidence>
<dbReference type="GO" id="GO:0004175">
    <property type="term" value="F:endopeptidase activity"/>
    <property type="evidence" value="ECO:0000318"/>
    <property type="project" value="GO_Central"/>
</dbReference>
<dbReference type="AlphaFoldDB" id="D8S9U8"/>
<dbReference type="FunCoup" id="D8S9U8">
    <property type="interactions" value="8"/>
</dbReference>
<dbReference type="InterPro" id="IPR036034">
    <property type="entry name" value="PDZ_sf"/>
</dbReference>
<gene>
    <name evidence="11" type="ORF">SELMODRAFT_112098</name>
</gene>
<keyword evidence="3" id="KW-0645">Protease</keyword>